<sequence length="118" mass="13220">MEESTTRINHGHKATDEVTDAPKGLIASDRSFPVHGRMFSEMVLPIPIGPGNKPDLVECTCLVVLCSMLSARPGRRRQQSRHAAADIRRVVVKPDRVCPHRAREDRTDKPTLDSRQIE</sequence>
<gene>
    <name evidence="2" type="ORF">VFPPC_15314</name>
</gene>
<dbReference type="KEGG" id="pchm:VFPPC_15314"/>
<dbReference type="AlphaFoldDB" id="A0A179G6S4"/>
<dbReference type="GeneID" id="28857061"/>
<feature type="region of interest" description="Disordered" evidence="1">
    <location>
        <begin position="1"/>
        <end position="24"/>
    </location>
</feature>
<organism evidence="2 3">
    <name type="scientific">Pochonia chlamydosporia 170</name>
    <dbReference type="NCBI Taxonomy" id="1380566"/>
    <lineage>
        <taxon>Eukaryota</taxon>
        <taxon>Fungi</taxon>
        <taxon>Dikarya</taxon>
        <taxon>Ascomycota</taxon>
        <taxon>Pezizomycotina</taxon>
        <taxon>Sordariomycetes</taxon>
        <taxon>Hypocreomycetidae</taxon>
        <taxon>Hypocreales</taxon>
        <taxon>Clavicipitaceae</taxon>
        <taxon>Pochonia</taxon>
    </lineage>
</organism>
<name>A0A179G6S4_METCM</name>
<dbReference type="RefSeq" id="XP_018149578.1">
    <property type="nucleotide sequence ID" value="XM_018293067.1"/>
</dbReference>
<reference evidence="2 3" key="1">
    <citation type="journal article" date="2016" name="PLoS Pathog.">
        <title>Biosynthesis of antibiotic leucinostatins in bio-control fungus Purpureocillium lilacinum and their inhibition on phytophthora revealed by genome mining.</title>
        <authorList>
            <person name="Wang G."/>
            <person name="Liu Z."/>
            <person name="Lin R."/>
            <person name="Li E."/>
            <person name="Mao Z."/>
            <person name="Ling J."/>
            <person name="Yang Y."/>
            <person name="Yin W.B."/>
            <person name="Xie B."/>
        </authorList>
    </citation>
    <scope>NUCLEOTIDE SEQUENCE [LARGE SCALE GENOMIC DNA]</scope>
    <source>
        <strain evidence="2">170</strain>
    </source>
</reference>
<keyword evidence="3" id="KW-1185">Reference proteome</keyword>
<feature type="region of interest" description="Disordered" evidence="1">
    <location>
        <begin position="96"/>
        <end position="118"/>
    </location>
</feature>
<evidence type="ECO:0000313" key="3">
    <source>
        <dbReference type="Proteomes" id="UP000078397"/>
    </source>
</evidence>
<evidence type="ECO:0000313" key="2">
    <source>
        <dbReference type="EMBL" id="OAQ73495.1"/>
    </source>
</evidence>
<evidence type="ECO:0000256" key="1">
    <source>
        <dbReference type="SAM" id="MobiDB-lite"/>
    </source>
</evidence>
<accession>A0A179G6S4</accession>
<protein>
    <submittedName>
        <fullName evidence="2">Uncharacterized protein</fullName>
    </submittedName>
</protein>
<dbReference type="EMBL" id="LSBJ02000001">
    <property type="protein sequence ID" value="OAQ73495.1"/>
    <property type="molecule type" value="Genomic_DNA"/>
</dbReference>
<dbReference type="Proteomes" id="UP000078397">
    <property type="component" value="Unassembled WGS sequence"/>
</dbReference>
<comment type="caution">
    <text evidence="2">The sequence shown here is derived from an EMBL/GenBank/DDBJ whole genome shotgun (WGS) entry which is preliminary data.</text>
</comment>
<proteinExistence type="predicted"/>